<evidence type="ECO:0000313" key="1">
    <source>
        <dbReference type="EMBL" id="JAD47394.1"/>
    </source>
</evidence>
<proteinExistence type="predicted"/>
<organism evidence="1">
    <name type="scientific">Arundo donax</name>
    <name type="common">Giant reed</name>
    <name type="synonym">Donax arundinaceus</name>
    <dbReference type="NCBI Taxonomy" id="35708"/>
    <lineage>
        <taxon>Eukaryota</taxon>
        <taxon>Viridiplantae</taxon>
        <taxon>Streptophyta</taxon>
        <taxon>Embryophyta</taxon>
        <taxon>Tracheophyta</taxon>
        <taxon>Spermatophyta</taxon>
        <taxon>Magnoliopsida</taxon>
        <taxon>Liliopsida</taxon>
        <taxon>Poales</taxon>
        <taxon>Poaceae</taxon>
        <taxon>PACMAD clade</taxon>
        <taxon>Arundinoideae</taxon>
        <taxon>Arundineae</taxon>
        <taxon>Arundo</taxon>
    </lineage>
</organism>
<dbReference type="AlphaFoldDB" id="A0A0A9A6S0"/>
<accession>A0A0A9A6S0</accession>
<sequence length="39" mass="4655">MILSIDFLFIIVLDLIKNYNDEEVLFEKYGNLHAYECIC</sequence>
<protein>
    <submittedName>
        <fullName evidence="1">Uncharacterized protein</fullName>
    </submittedName>
</protein>
<dbReference type="EMBL" id="GBRH01250501">
    <property type="protein sequence ID" value="JAD47394.1"/>
    <property type="molecule type" value="Transcribed_RNA"/>
</dbReference>
<reference evidence="1" key="1">
    <citation type="submission" date="2014-09" db="EMBL/GenBank/DDBJ databases">
        <authorList>
            <person name="Magalhaes I.L.F."/>
            <person name="Oliveira U."/>
            <person name="Santos F.R."/>
            <person name="Vidigal T.H.D.A."/>
            <person name="Brescovit A.D."/>
            <person name="Santos A.J."/>
        </authorList>
    </citation>
    <scope>NUCLEOTIDE SEQUENCE</scope>
    <source>
        <tissue evidence="1">Shoot tissue taken approximately 20 cm above the soil surface</tissue>
    </source>
</reference>
<reference evidence="1" key="2">
    <citation type="journal article" date="2015" name="Data Brief">
        <title>Shoot transcriptome of the giant reed, Arundo donax.</title>
        <authorList>
            <person name="Barrero R.A."/>
            <person name="Guerrero F.D."/>
            <person name="Moolhuijzen P."/>
            <person name="Goolsby J.A."/>
            <person name="Tidwell J."/>
            <person name="Bellgard S.E."/>
            <person name="Bellgard M.I."/>
        </authorList>
    </citation>
    <scope>NUCLEOTIDE SEQUENCE</scope>
    <source>
        <tissue evidence="1">Shoot tissue taken approximately 20 cm above the soil surface</tissue>
    </source>
</reference>
<name>A0A0A9A6S0_ARUDO</name>